<reference evidence="2" key="1">
    <citation type="submission" date="2013-04" db="EMBL/GenBank/DDBJ databases">
        <authorList>
            <person name="Qu J."/>
            <person name="Murali S.C."/>
            <person name="Bandaranaike D."/>
            <person name="Bellair M."/>
            <person name="Blankenburg K."/>
            <person name="Chao H."/>
            <person name="Dinh H."/>
            <person name="Doddapaneni H."/>
            <person name="Downs B."/>
            <person name="Dugan-Rocha S."/>
            <person name="Elkadiri S."/>
            <person name="Gnanaolivu R.D."/>
            <person name="Hernandez B."/>
            <person name="Javaid M."/>
            <person name="Jayaseelan J.C."/>
            <person name="Lee S."/>
            <person name="Li M."/>
            <person name="Ming W."/>
            <person name="Munidasa M."/>
            <person name="Muniz J."/>
            <person name="Nguyen L."/>
            <person name="Ongeri F."/>
            <person name="Osuji N."/>
            <person name="Pu L.-L."/>
            <person name="Puazo M."/>
            <person name="Qu C."/>
            <person name="Quiroz J."/>
            <person name="Raj R."/>
            <person name="Weissenberger G."/>
            <person name="Xin Y."/>
            <person name="Zou X."/>
            <person name="Han Y."/>
            <person name="Richards S."/>
            <person name="Worley K."/>
            <person name="Muzny D."/>
            <person name="Gibbs R."/>
        </authorList>
    </citation>
    <scope>NUCLEOTIDE SEQUENCE</scope>
    <source>
        <strain evidence="2">Sampled in the wild</strain>
    </source>
</reference>
<evidence type="ECO:0000313" key="2">
    <source>
        <dbReference type="EMBL" id="KAG8237515.1"/>
    </source>
</evidence>
<dbReference type="Pfam" id="PF01593">
    <property type="entry name" value="Amino_oxidase"/>
    <property type="match status" value="1"/>
</dbReference>
<reference evidence="2" key="2">
    <citation type="submission" date="2017-10" db="EMBL/GenBank/DDBJ databases">
        <title>Ladona fulva Genome sequencing and assembly.</title>
        <authorList>
            <person name="Murali S."/>
            <person name="Richards S."/>
            <person name="Bandaranaike D."/>
            <person name="Bellair M."/>
            <person name="Blankenburg K."/>
            <person name="Chao H."/>
            <person name="Dinh H."/>
            <person name="Doddapaneni H."/>
            <person name="Dugan-Rocha S."/>
            <person name="Elkadiri S."/>
            <person name="Gnanaolivu R."/>
            <person name="Hernandez B."/>
            <person name="Skinner E."/>
            <person name="Javaid M."/>
            <person name="Lee S."/>
            <person name="Li M."/>
            <person name="Ming W."/>
            <person name="Munidasa M."/>
            <person name="Muniz J."/>
            <person name="Nguyen L."/>
            <person name="Hughes D."/>
            <person name="Osuji N."/>
            <person name="Pu L.-L."/>
            <person name="Puazo M."/>
            <person name="Qu C."/>
            <person name="Quiroz J."/>
            <person name="Raj R."/>
            <person name="Weissenberger G."/>
            <person name="Xin Y."/>
            <person name="Zou X."/>
            <person name="Han Y."/>
            <person name="Worley K."/>
            <person name="Muzny D."/>
            <person name="Gibbs R."/>
        </authorList>
    </citation>
    <scope>NUCLEOTIDE SEQUENCE</scope>
    <source>
        <strain evidence="2">Sampled in the wild</strain>
    </source>
</reference>
<dbReference type="PANTHER" id="PTHR10742">
    <property type="entry name" value="FLAVIN MONOAMINE OXIDASE"/>
    <property type="match status" value="1"/>
</dbReference>
<dbReference type="InterPro" id="IPR002937">
    <property type="entry name" value="Amino_oxidase"/>
</dbReference>
<dbReference type="InterPro" id="IPR050281">
    <property type="entry name" value="Flavin_monoamine_oxidase"/>
</dbReference>
<gene>
    <name evidence="2" type="ORF">J437_LFUL017565</name>
</gene>
<dbReference type="Gene3D" id="3.50.50.60">
    <property type="entry name" value="FAD/NAD(P)-binding domain"/>
    <property type="match status" value="1"/>
</dbReference>
<sequence>MSKYRVVVVGAGASGIAAATRLMKSGVNDIIVLEAENRIGGRVFTTEFGENEVDMGAQWVHGEKNNVVYEMAEPHDLLESSSSHYPETSFVTSAGELVSSTITEKLMTLLAQINESAMKDLEGFHGSLGDYFTKEFNDKLDLEENKGTVDRKLASSLLEWYHKFENSIDASESWFETSGKGHLEYWECEGNPLLSWKNGGYSNVFNLLAWQRRITDTEKVFMKQYEV</sequence>
<dbReference type="AlphaFoldDB" id="A0A8K0P691"/>
<dbReference type="InterPro" id="IPR036188">
    <property type="entry name" value="FAD/NAD-bd_sf"/>
</dbReference>
<feature type="domain" description="Amine oxidase" evidence="1">
    <location>
        <begin position="14"/>
        <end position="183"/>
    </location>
</feature>
<organism evidence="2 3">
    <name type="scientific">Ladona fulva</name>
    <name type="common">Scarce chaser dragonfly</name>
    <name type="synonym">Libellula fulva</name>
    <dbReference type="NCBI Taxonomy" id="123851"/>
    <lineage>
        <taxon>Eukaryota</taxon>
        <taxon>Metazoa</taxon>
        <taxon>Ecdysozoa</taxon>
        <taxon>Arthropoda</taxon>
        <taxon>Hexapoda</taxon>
        <taxon>Insecta</taxon>
        <taxon>Pterygota</taxon>
        <taxon>Palaeoptera</taxon>
        <taxon>Odonata</taxon>
        <taxon>Epiprocta</taxon>
        <taxon>Anisoptera</taxon>
        <taxon>Libelluloidea</taxon>
        <taxon>Libellulidae</taxon>
        <taxon>Ladona</taxon>
    </lineage>
</organism>
<dbReference type="PANTHER" id="PTHR10742:SF398">
    <property type="entry name" value="AMINE OXIDASE DOMAIN-CONTAINING PROTEIN-RELATED"/>
    <property type="match status" value="1"/>
</dbReference>
<dbReference type="EMBL" id="KZ309181">
    <property type="protein sequence ID" value="KAG8237515.1"/>
    <property type="molecule type" value="Genomic_DNA"/>
</dbReference>
<name>A0A8K0P691_LADFU</name>
<accession>A0A8K0P691</accession>
<dbReference type="PRINTS" id="PR00419">
    <property type="entry name" value="ADXRDTASE"/>
</dbReference>
<proteinExistence type="predicted"/>
<dbReference type="SUPFAM" id="SSF51905">
    <property type="entry name" value="FAD/NAD(P)-binding domain"/>
    <property type="match status" value="1"/>
</dbReference>
<dbReference type="OrthoDB" id="5046242at2759"/>
<evidence type="ECO:0000313" key="3">
    <source>
        <dbReference type="Proteomes" id="UP000792457"/>
    </source>
</evidence>
<comment type="caution">
    <text evidence="2">The sequence shown here is derived from an EMBL/GenBank/DDBJ whole genome shotgun (WGS) entry which is preliminary data.</text>
</comment>
<dbReference type="GO" id="GO:0046592">
    <property type="term" value="F:polyamine oxidase activity"/>
    <property type="evidence" value="ECO:0007669"/>
    <property type="project" value="TreeGrafter"/>
</dbReference>
<keyword evidence="3" id="KW-1185">Reference proteome</keyword>
<dbReference type="Proteomes" id="UP000792457">
    <property type="component" value="Unassembled WGS sequence"/>
</dbReference>
<evidence type="ECO:0000259" key="1">
    <source>
        <dbReference type="Pfam" id="PF01593"/>
    </source>
</evidence>
<protein>
    <recommendedName>
        <fullName evidence="1">Amine oxidase domain-containing protein</fullName>
    </recommendedName>
</protein>